<dbReference type="EMBL" id="RCXQ01000023">
    <property type="protein sequence ID" value="RYT61789.1"/>
    <property type="molecule type" value="Genomic_DNA"/>
</dbReference>
<dbReference type="Pfam" id="PF07388">
    <property type="entry name" value="A-2_8-polyST"/>
    <property type="match status" value="1"/>
</dbReference>
<dbReference type="RefSeq" id="WP_129796086.1">
    <property type="nucleotide sequence ID" value="NZ_RCXQ01000023.1"/>
</dbReference>
<dbReference type="AlphaFoldDB" id="A0A4Q5GC81"/>
<gene>
    <name evidence="1" type="ORF">EAI82_15065</name>
</gene>
<comment type="caution">
    <text evidence="1">The sequence shown here is derived from an EMBL/GenBank/DDBJ whole genome shotgun (WGS) entry which is preliminary data.</text>
</comment>
<sequence length="362" mass="42273">MILQNEKVLFVCETKAQLFNAINIKLNVYKGISADLCLCDNGNNNIGTLQQSVDTSEVFNNSYVYYTRHDTNQTLIAKVKRALRSTHLVRSVSEILPNKNNKYSMIFISGPSSSVNCVYYHFKKYNRNIKLYLYEEGIFEYYMFNNKNFARKLYSYVFYHRYYLDDAEGVYVYSPELLTGNVGNKKIMGIPRISFEDIAFVNAVNAAFDIEIESFSSIKNIKYLYMDQAFPSEEENIQQYQIIQKIAEVVGVDNILIKLHPNSPLDKYKEYTDICIKNNMAMEVIELNLRLRNVTLLTICSSSVFNFKLMFDANPRIFLLYQMFKSVTIGRNLFKFIEVFKNDYYNGEIFCPATMEEFENNI</sequence>
<protein>
    <submittedName>
        <fullName evidence="1">Uncharacterized protein</fullName>
    </submittedName>
</protein>
<accession>A0A4Q5GC81</accession>
<evidence type="ECO:0000313" key="1">
    <source>
        <dbReference type="EMBL" id="RYT61789.1"/>
    </source>
</evidence>
<proteinExistence type="predicted"/>
<name>A0A4Q5GC81_9FIRM</name>
<evidence type="ECO:0000313" key="2">
    <source>
        <dbReference type="Proteomes" id="UP000293506"/>
    </source>
</evidence>
<dbReference type="InterPro" id="IPR010866">
    <property type="entry name" value="A-2_8-polyST"/>
</dbReference>
<dbReference type="Proteomes" id="UP000293506">
    <property type="component" value="Unassembled WGS sequence"/>
</dbReference>
<organism evidence="1 2">
    <name type="scientific">Blautia obeum</name>
    <dbReference type="NCBI Taxonomy" id="40520"/>
    <lineage>
        <taxon>Bacteria</taxon>
        <taxon>Bacillati</taxon>
        <taxon>Bacillota</taxon>
        <taxon>Clostridia</taxon>
        <taxon>Lachnospirales</taxon>
        <taxon>Lachnospiraceae</taxon>
        <taxon>Blautia</taxon>
    </lineage>
</organism>
<reference evidence="1 2" key="1">
    <citation type="journal article" date="2019" name="Science, e1252229">
        <title>Invertible promoters mediate bacterial phase variation, antibiotic resistance, and host adaptation in the gut.</title>
        <authorList>
            <person name="Jiang X."/>
            <person name="Hall A.B."/>
            <person name="Arthur T.D."/>
            <person name="Plichta D.R."/>
            <person name="Covington C.T."/>
            <person name="Poyet M."/>
            <person name="Crothers J."/>
            <person name="Moses P.L."/>
            <person name="Tolonen A.C."/>
            <person name="Vlamakis H."/>
            <person name="Alm E.J."/>
            <person name="Xavier R.J."/>
        </authorList>
    </citation>
    <scope>NUCLEOTIDE SEQUENCE [LARGE SCALE GENOMIC DNA]</scope>
    <source>
        <strain evidence="2">af_0058</strain>
    </source>
</reference>